<comment type="similarity">
    <text evidence="1">Belongs to the glycosyl hydrolase 43 family.</text>
</comment>
<dbReference type="Gene3D" id="2.60.40.290">
    <property type="match status" value="1"/>
</dbReference>
<feature type="region of interest" description="Disordered" evidence="9">
    <location>
        <begin position="465"/>
        <end position="486"/>
    </location>
</feature>
<dbReference type="InterPro" id="IPR006710">
    <property type="entry name" value="Glyco_hydro_43"/>
</dbReference>
<evidence type="ECO:0000256" key="10">
    <source>
        <dbReference type="SAM" id="SignalP"/>
    </source>
</evidence>
<dbReference type="InterPro" id="IPR006584">
    <property type="entry name" value="Cellulose-bd_IV"/>
</dbReference>
<evidence type="ECO:0000259" key="12">
    <source>
        <dbReference type="PROSITE" id="PS51175"/>
    </source>
</evidence>
<reference evidence="13 14" key="1">
    <citation type="submission" date="2016-10" db="EMBL/GenBank/DDBJ databases">
        <authorList>
            <person name="de Groot N.N."/>
        </authorList>
    </citation>
    <scope>NUCLEOTIDE SEQUENCE [LARGE SCALE GENOMIC DNA]</scope>
    <source>
        <strain evidence="13 14">DSM 1801</strain>
    </source>
</reference>
<dbReference type="InterPro" id="IPR023296">
    <property type="entry name" value="Glyco_hydro_beta-prop_sf"/>
</dbReference>
<dbReference type="OrthoDB" id="9801455at2"/>
<feature type="chain" id="PRO_5011761080" evidence="10">
    <location>
        <begin position="29"/>
        <end position="775"/>
    </location>
</feature>
<feature type="signal peptide" evidence="10">
    <location>
        <begin position="1"/>
        <end position="28"/>
    </location>
</feature>
<gene>
    <name evidence="13" type="ORF">SAMN04487772_10794</name>
</gene>
<evidence type="ECO:0000256" key="6">
    <source>
        <dbReference type="ARBA" id="ARBA00023295"/>
    </source>
</evidence>
<name>A0A1I0BEZ4_9FIRM</name>
<dbReference type="STRING" id="29364.SAMN04487772_10794"/>
<dbReference type="PANTHER" id="PTHR43772:SF2">
    <property type="entry name" value="PUTATIVE (AFU_ORTHOLOGUE AFUA_2G04480)-RELATED"/>
    <property type="match status" value="1"/>
</dbReference>
<dbReference type="SUPFAM" id="SSF49785">
    <property type="entry name" value="Galactose-binding domain-like"/>
    <property type="match status" value="1"/>
</dbReference>
<dbReference type="Gene3D" id="2.60.120.260">
    <property type="entry name" value="Galactose-binding domain-like"/>
    <property type="match status" value="1"/>
</dbReference>
<evidence type="ECO:0000256" key="3">
    <source>
        <dbReference type="ARBA" id="ARBA00022729"/>
    </source>
</evidence>
<feature type="compositionally biased region" description="Low complexity" evidence="9">
    <location>
        <begin position="641"/>
        <end position="665"/>
    </location>
</feature>
<proteinExistence type="inferred from homology"/>
<dbReference type="Pfam" id="PF03422">
    <property type="entry name" value="CBM_6"/>
    <property type="match status" value="1"/>
</dbReference>
<dbReference type="Proteomes" id="UP000199800">
    <property type="component" value="Unassembled WGS sequence"/>
</dbReference>
<dbReference type="SUPFAM" id="SSF49384">
    <property type="entry name" value="Carbohydrate-binding domain"/>
    <property type="match status" value="1"/>
</dbReference>
<evidence type="ECO:0000313" key="14">
    <source>
        <dbReference type="Proteomes" id="UP000199800"/>
    </source>
</evidence>
<keyword evidence="5" id="KW-0119">Carbohydrate metabolism</keyword>
<keyword evidence="2" id="KW-0858">Xylan degradation</keyword>
<keyword evidence="6" id="KW-0326">Glycosidase</keyword>
<dbReference type="Gene3D" id="2.80.10.50">
    <property type="match status" value="2"/>
</dbReference>
<dbReference type="InterPro" id="IPR008979">
    <property type="entry name" value="Galactose-bd-like_sf"/>
</dbReference>
<dbReference type="RefSeq" id="WP_092477440.1">
    <property type="nucleotide sequence ID" value="NZ_FOHN01000007.1"/>
</dbReference>
<evidence type="ECO:0000256" key="9">
    <source>
        <dbReference type="SAM" id="MobiDB-lite"/>
    </source>
</evidence>
<feature type="site" description="Important for catalytic activity, responsible for pKa modulation of the active site Glu and correct orientation of both the proton donor and substrate" evidence="8">
    <location>
        <position position="158"/>
    </location>
</feature>
<dbReference type="AlphaFoldDB" id="A0A1I0BEZ4"/>
<dbReference type="GO" id="GO:0045493">
    <property type="term" value="P:xylan catabolic process"/>
    <property type="evidence" value="ECO:0007669"/>
    <property type="project" value="UniProtKB-KW"/>
</dbReference>
<dbReference type="InterPro" id="IPR008965">
    <property type="entry name" value="CBM2/CBM3_carb-bd_dom_sf"/>
</dbReference>
<dbReference type="SUPFAM" id="SSF50370">
    <property type="entry name" value="Ricin B-like lectins"/>
    <property type="match status" value="1"/>
</dbReference>
<evidence type="ECO:0000256" key="8">
    <source>
        <dbReference type="PIRSR" id="PIRSR606710-2"/>
    </source>
</evidence>
<dbReference type="SUPFAM" id="SSF75005">
    <property type="entry name" value="Arabinanase/levansucrase/invertase"/>
    <property type="match status" value="1"/>
</dbReference>
<accession>A0A1I0BEZ4</accession>
<feature type="active site" description="Proton acceptor" evidence="7">
    <location>
        <position position="44"/>
    </location>
</feature>
<keyword evidence="2" id="KW-0624">Polysaccharide degradation</keyword>
<dbReference type="SMART" id="SM00458">
    <property type="entry name" value="RICIN"/>
    <property type="match status" value="1"/>
</dbReference>
<evidence type="ECO:0000256" key="4">
    <source>
        <dbReference type="ARBA" id="ARBA00022801"/>
    </source>
</evidence>
<evidence type="ECO:0000256" key="5">
    <source>
        <dbReference type="ARBA" id="ARBA00023277"/>
    </source>
</evidence>
<dbReference type="PROSITE" id="PS51173">
    <property type="entry name" value="CBM2"/>
    <property type="match status" value="1"/>
</dbReference>
<dbReference type="InterPro" id="IPR005084">
    <property type="entry name" value="CBM6"/>
</dbReference>
<organism evidence="13 14">
    <name type="scientific">[Clostridium] polysaccharolyticum</name>
    <dbReference type="NCBI Taxonomy" id="29364"/>
    <lineage>
        <taxon>Bacteria</taxon>
        <taxon>Bacillati</taxon>
        <taxon>Bacillota</taxon>
        <taxon>Clostridia</taxon>
        <taxon>Lachnospirales</taxon>
        <taxon>Lachnospiraceae</taxon>
    </lineage>
</organism>
<dbReference type="CDD" id="cd04084">
    <property type="entry name" value="CBM6_xylanase-like"/>
    <property type="match status" value="1"/>
</dbReference>
<dbReference type="GO" id="GO:0004553">
    <property type="term" value="F:hydrolase activity, hydrolyzing O-glycosyl compounds"/>
    <property type="evidence" value="ECO:0007669"/>
    <property type="project" value="InterPro"/>
</dbReference>
<sequence>MRKQWNKTIAAVAAIPLLVGGGIGVNTAAVQAQNPIVQTLYTADPAPMVYKDTLYLYTSHDEDGASYYEMNDWRCYKTTDMVNWVDCGSPMGYKTFSWAKGDAWAGQCIERNGKFYYYVPVAANGGTAIGVGVSDSPEGPFKDAIGKPLVGPGYGNIDPTVYIDNDGQAYLYWGNPALKYVKLNSNMTSYTGGVQTVNLTTQSFGQRNGNPDRKTLFEEGPWFYRRGNLYYMVYAASGIPENICYSTSTSPTGPWTFRGVIMPSGGGSFTNHPGIVDYQGHSYFFYHNGQLPGGNGFQRSVAVEEFTYKSDGSIPQISMSKNGPAQLKYLNPYVLNEAETICYESGVETEKCGEGTQNVSYIENGDYIMVKGVDFGSGAKSFEARVASATSGGNIEIRLDSATGKLVGTCPVPSTGDWQKYVTKTCSISGATGTHDLYFRFTGGSGSLFNFNWWKFTSESGTVPSAAPSVAPSTAPSTAPQPSATPSLGFEEAKVADGWYYIKGVDSQKYLQVKDNTGENAVNVEIGTSSGKAGQKWYVTNQEDGTITLKSGLGSFNLDIGMNENKDGANVHIYSAWNGQSQKYKLQKTSNANTYVIRTSTSDYERAIDVYEIGKTDGSNVCQWLYNGNKNQQWVFEPVEAAPAPSTAPSKAPEPSAAPSQAPSAEPSPQPSKEPEASTGISFEYSVVSDWGNGYQGQIVVTNKSGKTLNGWTLTMDCANAIQSLWGADLADQTGNKVTIKSPSWASSFASGTSVTINFVANGSSNNKPSDYVLK</sequence>
<dbReference type="EMBL" id="FOHN01000007">
    <property type="protein sequence ID" value="SET05140.1"/>
    <property type="molecule type" value="Genomic_DNA"/>
</dbReference>
<evidence type="ECO:0000256" key="2">
    <source>
        <dbReference type="ARBA" id="ARBA00022651"/>
    </source>
</evidence>
<dbReference type="GO" id="GO:0030247">
    <property type="term" value="F:polysaccharide binding"/>
    <property type="evidence" value="ECO:0007669"/>
    <property type="project" value="UniProtKB-UniRule"/>
</dbReference>
<evidence type="ECO:0000259" key="11">
    <source>
        <dbReference type="PROSITE" id="PS51173"/>
    </source>
</evidence>
<protein>
    <submittedName>
        <fullName evidence="13">Ricin-type beta-trefoil lectin domain-like</fullName>
    </submittedName>
</protein>
<dbReference type="SMART" id="SM00606">
    <property type="entry name" value="CBD_IV"/>
    <property type="match status" value="1"/>
</dbReference>
<dbReference type="CDD" id="cd00161">
    <property type="entry name" value="beta-trefoil_Ricin-like"/>
    <property type="match status" value="1"/>
</dbReference>
<feature type="active site" description="Proton donor" evidence="7">
    <location>
        <position position="219"/>
    </location>
</feature>
<dbReference type="PANTHER" id="PTHR43772">
    <property type="entry name" value="ENDO-1,4-BETA-XYLANASE"/>
    <property type="match status" value="1"/>
</dbReference>
<dbReference type="InterPro" id="IPR000772">
    <property type="entry name" value="Ricin_B_lectin"/>
</dbReference>
<keyword evidence="13" id="KW-0430">Lectin</keyword>
<dbReference type="Pfam" id="PF04616">
    <property type="entry name" value="Glyco_hydro_43"/>
    <property type="match status" value="1"/>
</dbReference>
<dbReference type="Pfam" id="PF14200">
    <property type="entry name" value="RicinB_lectin_2"/>
    <property type="match status" value="1"/>
</dbReference>
<keyword evidence="4" id="KW-0378">Hydrolase</keyword>
<keyword evidence="14" id="KW-1185">Reference proteome</keyword>
<keyword evidence="3 10" id="KW-0732">Signal</keyword>
<dbReference type="Pfam" id="PF00553">
    <property type="entry name" value="CBM_2"/>
    <property type="match status" value="1"/>
</dbReference>
<dbReference type="InterPro" id="IPR052176">
    <property type="entry name" value="Glycosyl_Hydrlase_43_Enz"/>
</dbReference>
<dbReference type="InterPro" id="IPR012291">
    <property type="entry name" value="CBM2_carb-bd_dom_sf"/>
</dbReference>
<feature type="region of interest" description="Disordered" evidence="9">
    <location>
        <begin position="641"/>
        <end position="679"/>
    </location>
</feature>
<evidence type="ECO:0000256" key="1">
    <source>
        <dbReference type="ARBA" id="ARBA00009865"/>
    </source>
</evidence>
<feature type="domain" description="CBM2" evidence="11">
    <location>
        <begin position="674"/>
        <end position="775"/>
    </location>
</feature>
<dbReference type="PROSITE" id="PS51175">
    <property type="entry name" value="CBM6"/>
    <property type="match status" value="1"/>
</dbReference>
<dbReference type="SMART" id="SM00637">
    <property type="entry name" value="CBD_II"/>
    <property type="match status" value="1"/>
</dbReference>
<dbReference type="Gene3D" id="2.115.10.20">
    <property type="entry name" value="Glycosyl hydrolase domain, family 43"/>
    <property type="match status" value="1"/>
</dbReference>
<evidence type="ECO:0000313" key="13">
    <source>
        <dbReference type="EMBL" id="SET05140.1"/>
    </source>
</evidence>
<feature type="domain" description="CBM6" evidence="12">
    <location>
        <begin position="334"/>
        <end position="457"/>
    </location>
</feature>
<dbReference type="InterPro" id="IPR035992">
    <property type="entry name" value="Ricin_B-like_lectins"/>
</dbReference>
<dbReference type="CDD" id="cd18618">
    <property type="entry name" value="GH43_Xsa43E-like"/>
    <property type="match status" value="1"/>
</dbReference>
<dbReference type="InterPro" id="IPR001919">
    <property type="entry name" value="CBD2"/>
</dbReference>
<dbReference type="PROSITE" id="PS50231">
    <property type="entry name" value="RICIN_B_LECTIN"/>
    <property type="match status" value="1"/>
</dbReference>
<evidence type="ECO:0000256" key="7">
    <source>
        <dbReference type="PIRSR" id="PIRSR606710-1"/>
    </source>
</evidence>